<reference evidence="2 3" key="1">
    <citation type="journal article" date="2021" name="Sci. Rep.">
        <title>Genome sequencing of the multicellular alga Astrephomene provides insights into convergent evolution of germ-soma differentiation.</title>
        <authorList>
            <person name="Yamashita S."/>
            <person name="Yamamoto K."/>
            <person name="Matsuzaki R."/>
            <person name="Suzuki S."/>
            <person name="Yamaguchi H."/>
            <person name="Hirooka S."/>
            <person name="Minakuchi Y."/>
            <person name="Miyagishima S."/>
            <person name="Kawachi M."/>
            <person name="Toyoda A."/>
            <person name="Nozaki H."/>
        </authorList>
    </citation>
    <scope>NUCLEOTIDE SEQUENCE [LARGE SCALE GENOMIC DNA]</scope>
    <source>
        <strain evidence="2 3">NIES-4017</strain>
    </source>
</reference>
<dbReference type="EMBL" id="BMAR01000004">
    <property type="protein sequence ID" value="GFR42941.1"/>
    <property type="molecule type" value="Genomic_DNA"/>
</dbReference>
<feature type="non-terminal residue" evidence="2">
    <location>
        <position position="1"/>
    </location>
</feature>
<dbReference type="AlphaFoldDB" id="A0AAD3DJE0"/>
<evidence type="ECO:0000313" key="2">
    <source>
        <dbReference type="EMBL" id="GFR42941.1"/>
    </source>
</evidence>
<sequence>VDCIDTPLISGLMPPAPPGGAPAVPDTLYGSGPRIVLLGSSSTLYCSRLLTWQERLRTLADIGKWKLGLRFALDFYKLHLSRNATTTTTTAASSPAAASAAANPTTAGGGGGGGRTAAPPDSSPYGEALRGWLAFLAVGLVKSVLGGALRTAAGLGMSHLELDRLPGDTVRQLREAAAAAVLACLAAGRERLLSDSVFPLCREAGAAGPLVEAMEVAVLSG</sequence>
<evidence type="ECO:0000313" key="3">
    <source>
        <dbReference type="Proteomes" id="UP001054857"/>
    </source>
</evidence>
<feature type="compositionally biased region" description="Low complexity" evidence="1">
    <location>
        <begin position="87"/>
        <end position="106"/>
    </location>
</feature>
<keyword evidence="3" id="KW-1185">Reference proteome</keyword>
<gene>
    <name evidence="2" type="ORF">Agub_g3817</name>
</gene>
<evidence type="ECO:0000256" key="1">
    <source>
        <dbReference type="SAM" id="MobiDB-lite"/>
    </source>
</evidence>
<comment type="caution">
    <text evidence="2">The sequence shown here is derived from an EMBL/GenBank/DDBJ whole genome shotgun (WGS) entry which is preliminary data.</text>
</comment>
<feature type="region of interest" description="Disordered" evidence="1">
    <location>
        <begin position="87"/>
        <end position="122"/>
    </location>
</feature>
<organism evidence="2 3">
    <name type="scientific">Astrephomene gubernaculifera</name>
    <dbReference type="NCBI Taxonomy" id="47775"/>
    <lineage>
        <taxon>Eukaryota</taxon>
        <taxon>Viridiplantae</taxon>
        <taxon>Chlorophyta</taxon>
        <taxon>core chlorophytes</taxon>
        <taxon>Chlorophyceae</taxon>
        <taxon>CS clade</taxon>
        <taxon>Chlamydomonadales</taxon>
        <taxon>Astrephomenaceae</taxon>
        <taxon>Astrephomene</taxon>
    </lineage>
</organism>
<name>A0AAD3DJE0_9CHLO</name>
<protein>
    <submittedName>
        <fullName evidence="2">Uncharacterized protein</fullName>
    </submittedName>
</protein>
<accession>A0AAD3DJE0</accession>
<feature type="non-terminal residue" evidence="2">
    <location>
        <position position="221"/>
    </location>
</feature>
<proteinExistence type="predicted"/>
<dbReference type="Proteomes" id="UP001054857">
    <property type="component" value="Unassembled WGS sequence"/>
</dbReference>